<evidence type="ECO:0000313" key="2">
    <source>
        <dbReference type="Proteomes" id="UP000887574"/>
    </source>
</evidence>
<proteinExistence type="predicted"/>
<keyword evidence="2" id="KW-1185">Reference proteome</keyword>
<dbReference type="AlphaFoldDB" id="A0A915DSB3"/>
<feature type="region of interest" description="Disordered" evidence="1">
    <location>
        <begin position="85"/>
        <end position="107"/>
    </location>
</feature>
<evidence type="ECO:0000256" key="1">
    <source>
        <dbReference type="SAM" id="MobiDB-lite"/>
    </source>
</evidence>
<name>A0A915DSB3_9BILA</name>
<accession>A0A915DSB3</accession>
<dbReference type="Proteomes" id="UP000887574">
    <property type="component" value="Unplaced"/>
</dbReference>
<dbReference type="WBParaSite" id="jg22352">
    <property type="protein sequence ID" value="jg22352"/>
    <property type="gene ID" value="jg22352"/>
</dbReference>
<reference evidence="3" key="1">
    <citation type="submission" date="2022-11" db="UniProtKB">
        <authorList>
            <consortium name="WormBaseParasite"/>
        </authorList>
    </citation>
    <scope>IDENTIFICATION</scope>
</reference>
<organism evidence="2 3">
    <name type="scientific">Ditylenchus dipsaci</name>
    <dbReference type="NCBI Taxonomy" id="166011"/>
    <lineage>
        <taxon>Eukaryota</taxon>
        <taxon>Metazoa</taxon>
        <taxon>Ecdysozoa</taxon>
        <taxon>Nematoda</taxon>
        <taxon>Chromadorea</taxon>
        <taxon>Rhabditida</taxon>
        <taxon>Tylenchina</taxon>
        <taxon>Tylenchomorpha</taxon>
        <taxon>Sphaerularioidea</taxon>
        <taxon>Anguinidae</taxon>
        <taxon>Anguininae</taxon>
        <taxon>Ditylenchus</taxon>
    </lineage>
</organism>
<sequence>MHKSTNSNLASDCSQLVSRLDVGRRVTVNGHFGVYSSTWAKWWAERAFTVEWSWTSRLENTMAPIKMWPILSVEEEGNLDKPVYANHHNPSNNRRPNKLISKSAIPL</sequence>
<protein>
    <submittedName>
        <fullName evidence="3">Uncharacterized protein</fullName>
    </submittedName>
</protein>
<evidence type="ECO:0000313" key="3">
    <source>
        <dbReference type="WBParaSite" id="jg22352"/>
    </source>
</evidence>